<accession>A0A1L0BAB8</accession>
<dbReference type="AlphaFoldDB" id="A0A1L0BAB8"/>
<evidence type="ECO:0000313" key="2">
    <source>
        <dbReference type="Proteomes" id="UP000182259"/>
    </source>
</evidence>
<reference evidence="1 2" key="1">
    <citation type="submission" date="2016-10" db="EMBL/GenBank/DDBJ databases">
        <authorList>
            <person name="de Groot N.N."/>
        </authorList>
    </citation>
    <scope>NUCLEOTIDE SEQUENCE [LARGE SCALE GENOMIC DNA]</scope>
    <source>
        <strain evidence="1 2">PYCC 4715</strain>
    </source>
</reference>
<proteinExistence type="predicted"/>
<evidence type="ECO:0000313" key="1">
    <source>
        <dbReference type="EMBL" id="SGZ48595.1"/>
    </source>
</evidence>
<dbReference type="PANTHER" id="PTHR32134">
    <property type="entry name" value="FNIP REPEAT-CONTAINING PROTEIN"/>
    <property type="match status" value="1"/>
</dbReference>
<dbReference type="EMBL" id="LT635764">
    <property type="protein sequence ID" value="SGZ48595.1"/>
    <property type="molecule type" value="Genomic_DNA"/>
</dbReference>
<gene>
    <name evidence="1" type="ORF">SAMEA4029009_CIC11G00000003551</name>
</gene>
<dbReference type="SUPFAM" id="SSF52058">
    <property type="entry name" value="L domain-like"/>
    <property type="match status" value="1"/>
</dbReference>
<name>A0A1L0BAB8_9ASCO</name>
<dbReference type="InterPro" id="IPR051251">
    <property type="entry name" value="STK_FNIP-Repeat"/>
</dbReference>
<dbReference type="PANTHER" id="PTHR32134:SF169">
    <property type="entry name" value="FNIP REPEAT-CONTAINING PROTEIN-RELATED"/>
    <property type="match status" value="1"/>
</dbReference>
<protein>
    <submittedName>
        <fullName evidence="1">CIC11C00000003551</fullName>
    </submittedName>
</protein>
<dbReference type="InterPro" id="IPR032675">
    <property type="entry name" value="LRR_dom_sf"/>
</dbReference>
<dbReference type="Gene3D" id="3.80.10.10">
    <property type="entry name" value="Ribonuclease Inhibitor"/>
    <property type="match status" value="2"/>
</dbReference>
<organism evidence="1 2">
    <name type="scientific">Sungouiella intermedia</name>
    <dbReference type="NCBI Taxonomy" id="45354"/>
    <lineage>
        <taxon>Eukaryota</taxon>
        <taxon>Fungi</taxon>
        <taxon>Dikarya</taxon>
        <taxon>Ascomycota</taxon>
        <taxon>Saccharomycotina</taxon>
        <taxon>Pichiomycetes</taxon>
        <taxon>Metschnikowiaceae</taxon>
        <taxon>Sungouiella</taxon>
    </lineage>
</organism>
<dbReference type="Proteomes" id="UP000182259">
    <property type="component" value="Chromosome I"/>
</dbReference>
<sequence length="494" mass="56469">MDYYHQILPDELYELSKEKSPPKVQFLKIDGKCPPAITSGYLESIDKVSLLVDTIDDYRANARLDNVVELELLSASLFTMKDCPPRLESITLRYNENDLSPVLTGWPKSLKRLDISFCQDVSKISLPHNLEELSCHYCSKVWTEYPPTLKSLDMSLNFGLKFDQFILPDLLYKLRLRNCHIDNIDWLTKKWPMELRCLDIGNNPQIFMNEVTFPESLVTLNILLCKIKSLNTVKFPSLLIELCVADNELETLEYVNFPNLSVLDISRWDHYKDVQINKICQAKFPTSLRRLFADGHKIEDWSEVTFPNELVELTIDSTEHLEKLVFPPNLESLQLNLFTDSKPCYSNLHLPPTLQLLLLHGGLSIDFDWNLPNLSFMSVVDVVGPIQIPSSVKELELETMDSTTFESLIIPQGVEELTITYPLSAYPDTVIDLQIQYCDPSKPLILPLQLRSLCLFAGTLGPISREQIVLPPSIQQISGDFELEFIETINDLGI</sequence>